<dbReference type="HOGENOM" id="CLU_1414253_0_0_5"/>
<organism evidence="1 2">
    <name type="scientific">Rubellimicrobium mesophilum DSM 19309</name>
    <dbReference type="NCBI Taxonomy" id="442562"/>
    <lineage>
        <taxon>Bacteria</taxon>
        <taxon>Pseudomonadati</taxon>
        <taxon>Pseudomonadota</taxon>
        <taxon>Alphaproteobacteria</taxon>
        <taxon>Rhodobacterales</taxon>
        <taxon>Roseobacteraceae</taxon>
        <taxon>Rubellimicrobium</taxon>
    </lineage>
</organism>
<proteinExistence type="predicted"/>
<reference evidence="1 2" key="1">
    <citation type="submission" date="2013-02" db="EMBL/GenBank/DDBJ databases">
        <authorList>
            <person name="Fiebig A."/>
            <person name="Goeker M."/>
            <person name="Klenk H.-P.P."/>
        </authorList>
    </citation>
    <scope>NUCLEOTIDE SEQUENCE [LARGE SCALE GENOMIC DNA]</scope>
    <source>
        <strain evidence="1 2">DSM 19309</strain>
    </source>
</reference>
<dbReference type="EMBL" id="AOSK01000041">
    <property type="protein sequence ID" value="EYD76779.1"/>
    <property type="molecule type" value="Genomic_DNA"/>
</dbReference>
<accession>A0A017HSP6</accession>
<evidence type="ECO:0000313" key="2">
    <source>
        <dbReference type="Proteomes" id="UP000019666"/>
    </source>
</evidence>
<dbReference type="Proteomes" id="UP000019666">
    <property type="component" value="Unassembled WGS sequence"/>
</dbReference>
<comment type="caution">
    <text evidence="1">The sequence shown here is derived from an EMBL/GenBank/DDBJ whole genome shotgun (WGS) entry which is preliminary data.</text>
</comment>
<dbReference type="RefSeq" id="WP_037277306.1">
    <property type="nucleotide sequence ID" value="NZ_KK088521.1"/>
</dbReference>
<name>A0A017HSP6_9RHOB</name>
<sequence>MLTAIPVATAAVAMPLFDVVGDPDLSTVEGRIAAVCRWFDLTPPALTPGEDPLQSEEVLDWMIASDVSIDWLVRGDVKGLVIAFRNDEARRRAALSETPIQRLFREWEAAMERCCAPGLSDEEGDALDKDLRHPLEDAIATATPTDMRDLAIKVVIGSGDGCWGLDDALTLECAAIAGRNFDQLPRCLFKEG</sequence>
<dbReference type="STRING" id="442562.Rumeso_01737"/>
<dbReference type="OrthoDB" id="7871826at2"/>
<protein>
    <submittedName>
        <fullName evidence="1">Uncharacterized protein</fullName>
    </submittedName>
</protein>
<keyword evidence="2" id="KW-1185">Reference proteome</keyword>
<dbReference type="AlphaFoldDB" id="A0A017HSP6"/>
<gene>
    <name evidence="1" type="ORF">Rumeso_01737</name>
</gene>
<evidence type="ECO:0000313" key="1">
    <source>
        <dbReference type="EMBL" id="EYD76779.1"/>
    </source>
</evidence>